<sequence length="118" mass="13181">MNEKGNDADTATTLGEHLASLRRAAQLTLRQVEDATEKEVSNAYLSQLENNKITKPSPNILYALANVYKSSYESLMEKAGYLTTGQARPATFAISDLTSEEEQALIAYLDFYRKQNKK</sequence>
<dbReference type="AlphaFoldDB" id="A0A2S3YR90"/>
<dbReference type="SUPFAM" id="SSF47413">
    <property type="entry name" value="lambda repressor-like DNA-binding domains"/>
    <property type="match status" value="1"/>
</dbReference>
<evidence type="ECO:0000313" key="2">
    <source>
        <dbReference type="EMBL" id="POH33995.1"/>
    </source>
</evidence>
<dbReference type="EMBL" id="LODU01000013">
    <property type="protein sequence ID" value="POH33995.1"/>
    <property type="molecule type" value="Genomic_DNA"/>
</dbReference>
<dbReference type="GO" id="GO:0003677">
    <property type="term" value="F:DNA binding"/>
    <property type="evidence" value="ECO:0007669"/>
    <property type="project" value="InterPro"/>
</dbReference>
<feature type="domain" description="HTH cro/C1-type" evidence="1">
    <location>
        <begin position="18"/>
        <end position="75"/>
    </location>
</feature>
<evidence type="ECO:0000313" key="3">
    <source>
        <dbReference type="Proteomes" id="UP000237511"/>
    </source>
</evidence>
<gene>
    <name evidence="2" type="ORF">ATY31_09280</name>
</gene>
<protein>
    <recommendedName>
        <fullName evidence="1">HTH cro/C1-type domain-containing protein</fullName>
    </recommendedName>
</protein>
<organism evidence="2 3">
    <name type="scientific">Sinorhizobium americanum</name>
    <dbReference type="NCBI Taxonomy" id="194963"/>
    <lineage>
        <taxon>Bacteria</taxon>
        <taxon>Pseudomonadati</taxon>
        <taxon>Pseudomonadota</taxon>
        <taxon>Alphaproteobacteria</taxon>
        <taxon>Hyphomicrobiales</taxon>
        <taxon>Rhizobiaceae</taxon>
        <taxon>Sinorhizobium/Ensifer group</taxon>
        <taxon>Sinorhizobium</taxon>
    </lineage>
</organism>
<dbReference type="Proteomes" id="UP000237511">
    <property type="component" value="Unassembled WGS sequence"/>
</dbReference>
<name>A0A2S3YR90_9HYPH</name>
<dbReference type="SMART" id="SM00530">
    <property type="entry name" value="HTH_XRE"/>
    <property type="match status" value="1"/>
</dbReference>
<proteinExistence type="predicted"/>
<dbReference type="InterPro" id="IPR010982">
    <property type="entry name" value="Lambda_DNA-bd_dom_sf"/>
</dbReference>
<reference evidence="2 3" key="1">
    <citation type="journal article" date="2014" name="Syst. Appl. Microbiol.">
        <title>Microsymbionts of Phaseolus vulgaris in acid and alkaline soils of Mexico.</title>
        <authorList>
            <person name="Verastegui-Valdes M.M."/>
            <person name="Zhang Y.J."/>
            <person name="Rivera-Orduna F.N."/>
            <person name="Cheng H.P."/>
            <person name="Sui X.H."/>
            <person name="Wang E.T."/>
        </authorList>
    </citation>
    <scope>NUCLEOTIDE SEQUENCE [LARGE SCALE GENOMIC DNA]</scope>
    <source>
        <strain evidence="2 3">FG01</strain>
    </source>
</reference>
<dbReference type="PROSITE" id="PS50943">
    <property type="entry name" value="HTH_CROC1"/>
    <property type="match status" value="1"/>
</dbReference>
<dbReference type="Gene3D" id="1.10.260.40">
    <property type="entry name" value="lambda repressor-like DNA-binding domains"/>
    <property type="match status" value="1"/>
</dbReference>
<comment type="caution">
    <text evidence="2">The sequence shown here is derived from an EMBL/GenBank/DDBJ whole genome shotgun (WGS) entry which is preliminary data.</text>
</comment>
<dbReference type="RefSeq" id="WP_028003537.1">
    <property type="nucleotide sequence ID" value="NZ_LODU01000013.1"/>
</dbReference>
<dbReference type="CDD" id="cd00093">
    <property type="entry name" value="HTH_XRE"/>
    <property type="match status" value="1"/>
</dbReference>
<dbReference type="InterPro" id="IPR001387">
    <property type="entry name" value="Cro/C1-type_HTH"/>
</dbReference>
<accession>A0A2S3YR90</accession>
<evidence type="ECO:0000259" key="1">
    <source>
        <dbReference type="PROSITE" id="PS50943"/>
    </source>
</evidence>
<dbReference type="Pfam" id="PF01381">
    <property type="entry name" value="HTH_3"/>
    <property type="match status" value="1"/>
</dbReference>